<dbReference type="Gene3D" id="2.130.10.10">
    <property type="entry name" value="YVTN repeat-like/Quinoprotein amine dehydrogenase"/>
    <property type="match status" value="1"/>
</dbReference>
<proteinExistence type="inferred from homology"/>
<comment type="similarity">
    <text evidence="2">Belongs to the WD repeat EIF2A family.</text>
</comment>
<keyword evidence="8" id="KW-0648">Protein biosynthesis</keyword>
<evidence type="ECO:0000259" key="11">
    <source>
        <dbReference type="Pfam" id="PF08662"/>
    </source>
</evidence>
<feature type="region of interest" description="Disordered" evidence="10">
    <location>
        <begin position="385"/>
        <end position="426"/>
    </location>
</feature>
<evidence type="ECO:0000256" key="7">
    <source>
        <dbReference type="ARBA" id="ARBA00022845"/>
    </source>
</evidence>
<keyword evidence="6" id="KW-0677">Repeat</keyword>
<dbReference type="InterPro" id="IPR011387">
    <property type="entry name" value="TIF2A"/>
</dbReference>
<dbReference type="GO" id="GO:0003743">
    <property type="term" value="F:translation initiation factor activity"/>
    <property type="evidence" value="ECO:0007669"/>
    <property type="project" value="UniProtKB-KW"/>
</dbReference>
<protein>
    <recommendedName>
        <fullName evidence="3">Eukaryotic translation initiation factor 2A</fullName>
    </recommendedName>
</protein>
<evidence type="ECO:0000256" key="9">
    <source>
        <dbReference type="ARBA" id="ARBA00023054"/>
    </source>
</evidence>
<gene>
    <name evidence="12" type="ORF">NQ314_002223</name>
</gene>
<feature type="domain" description="Translation initiation factor beta propellor-like" evidence="11">
    <location>
        <begin position="169"/>
        <end position="364"/>
    </location>
</feature>
<evidence type="ECO:0000256" key="4">
    <source>
        <dbReference type="ARBA" id="ARBA00022540"/>
    </source>
</evidence>
<evidence type="ECO:0000256" key="3">
    <source>
        <dbReference type="ARBA" id="ARBA00013819"/>
    </source>
</evidence>
<comment type="function">
    <text evidence="1">Functions in the early steps of protein synthesis of a small number of specific mRNAs. Acts by directing the binding of methionyl-tRNAi to 40S ribosomal subunits. In contrast to the eIF-2 complex, it binds methionyl-tRNAi to 40S subunits in a codon-dependent manner, whereas the eIF-2 complex binds methionyl-tRNAi to 40S subunits in a GTP-dependent manner.</text>
</comment>
<name>A0AAV8ZS38_9CUCU</name>
<dbReference type="EMBL" id="JANEYF010000676">
    <property type="protein sequence ID" value="KAJ8968559.1"/>
    <property type="molecule type" value="Genomic_DNA"/>
</dbReference>
<dbReference type="GO" id="GO:0000049">
    <property type="term" value="F:tRNA binding"/>
    <property type="evidence" value="ECO:0007669"/>
    <property type="project" value="TreeGrafter"/>
</dbReference>
<dbReference type="GO" id="GO:0043022">
    <property type="term" value="F:ribosome binding"/>
    <property type="evidence" value="ECO:0007669"/>
    <property type="project" value="TreeGrafter"/>
</dbReference>
<evidence type="ECO:0000256" key="6">
    <source>
        <dbReference type="ARBA" id="ARBA00022737"/>
    </source>
</evidence>
<dbReference type="SUPFAM" id="SSF82171">
    <property type="entry name" value="DPP6 N-terminal domain-like"/>
    <property type="match status" value="1"/>
</dbReference>
<evidence type="ECO:0000256" key="8">
    <source>
        <dbReference type="ARBA" id="ARBA00022917"/>
    </source>
</evidence>
<evidence type="ECO:0000256" key="2">
    <source>
        <dbReference type="ARBA" id="ARBA00009573"/>
    </source>
</evidence>
<comment type="caution">
    <text evidence="12">The sequence shown here is derived from an EMBL/GenBank/DDBJ whole genome shotgun (WGS) entry which is preliminary data.</text>
</comment>
<dbReference type="PANTHER" id="PTHR13227">
    <property type="entry name" value="EUKARYOTIC TRANSLATION INITIATION FACTOR 2A"/>
    <property type="match status" value="1"/>
</dbReference>
<dbReference type="FunFam" id="2.130.10.10:FF:000149">
    <property type="entry name" value="Eukaryotic translation initiation factor 2A"/>
    <property type="match status" value="1"/>
</dbReference>
<dbReference type="Pfam" id="PF08662">
    <property type="entry name" value="eIF2A"/>
    <property type="match status" value="1"/>
</dbReference>
<dbReference type="AlphaFoldDB" id="A0AAV8ZS38"/>
<dbReference type="GO" id="GO:0022627">
    <property type="term" value="C:cytosolic small ribosomal subunit"/>
    <property type="evidence" value="ECO:0007669"/>
    <property type="project" value="TreeGrafter"/>
</dbReference>
<dbReference type="GO" id="GO:0003729">
    <property type="term" value="F:mRNA binding"/>
    <property type="evidence" value="ECO:0007669"/>
    <property type="project" value="TreeGrafter"/>
</dbReference>
<sequence>MTSIPIAARSSSGINLTLGPPNFGNVQDFNPVQSKSCRTMLFSPDGTYFAYVNGHVLKIVRTDNWKDVAVIENTKAYHLAFSPKREPQWSADEKLFTRMVNTDVVFYEDLNFERIVTRINCHKVVSYKLSPNVGTYFVLCHTPGSPGQPSFGRLFKYPNFDGQQAIANKSFFQADKVDFYWNSKGNNALLLTSTEVDKTGGSYYGKQGLHFVGLNGQTSMITLSKEGPIYSVQWSPKNQEFCVIYGFMPAKTTIFNVKCEPVFELGTGARNSIYYNPHGNILLLGGFGNLRGQIELWDAVNKKKIGSCDAADSTLLEWAADGEHFLTATTAPRLRIANGYKIWHYSGALLFEKPSPQQEELYDVTWKSYSKSAYKEPTIIAKKVEGIAPSQPQASTQAYRPPSARNRPAVKFSLHDEEEPAYKPGI</sequence>
<dbReference type="GO" id="GO:0006417">
    <property type="term" value="P:regulation of translation"/>
    <property type="evidence" value="ECO:0007669"/>
    <property type="project" value="UniProtKB-KW"/>
</dbReference>
<evidence type="ECO:0000256" key="1">
    <source>
        <dbReference type="ARBA" id="ARBA00003993"/>
    </source>
</evidence>
<accession>A0AAV8ZS38</accession>
<keyword evidence="13" id="KW-1185">Reference proteome</keyword>
<dbReference type="InterPro" id="IPR015943">
    <property type="entry name" value="WD40/YVTN_repeat-like_dom_sf"/>
</dbReference>
<organism evidence="12 13">
    <name type="scientific">Rhamnusium bicolor</name>
    <dbReference type="NCBI Taxonomy" id="1586634"/>
    <lineage>
        <taxon>Eukaryota</taxon>
        <taxon>Metazoa</taxon>
        <taxon>Ecdysozoa</taxon>
        <taxon>Arthropoda</taxon>
        <taxon>Hexapoda</taxon>
        <taxon>Insecta</taxon>
        <taxon>Pterygota</taxon>
        <taxon>Neoptera</taxon>
        <taxon>Endopterygota</taxon>
        <taxon>Coleoptera</taxon>
        <taxon>Polyphaga</taxon>
        <taxon>Cucujiformia</taxon>
        <taxon>Chrysomeloidea</taxon>
        <taxon>Cerambycidae</taxon>
        <taxon>Lepturinae</taxon>
        <taxon>Rhagiini</taxon>
        <taxon>Rhamnusium</taxon>
    </lineage>
</organism>
<keyword evidence="4" id="KW-0396">Initiation factor</keyword>
<evidence type="ECO:0000256" key="5">
    <source>
        <dbReference type="ARBA" id="ARBA00022574"/>
    </source>
</evidence>
<dbReference type="PANTHER" id="PTHR13227:SF0">
    <property type="entry name" value="EUKARYOTIC TRANSLATION INITIATION FACTOR 2A"/>
    <property type="match status" value="1"/>
</dbReference>
<dbReference type="InterPro" id="IPR013979">
    <property type="entry name" value="TIF_beta_prop-like"/>
</dbReference>
<keyword evidence="5" id="KW-0853">WD repeat</keyword>
<dbReference type="Proteomes" id="UP001162156">
    <property type="component" value="Unassembled WGS sequence"/>
</dbReference>
<keyword evidence="7" id="KW-0810">Translation regulation</keyword>
<evidence type="ECO:0000313" key="13">
    <source>
        <dbReference type="Proteomes" id="UP001162156"/>
    </source>
</evidence>
<reference evidence="12" key="1">
    <citation type="journal article" date="2023" name="Insect Mol. Biol.">
        <title>Genome sequencing provides insights into the evolution of gene families encoding plant cell wall-degrading enzymes in longhorned beetles.</title>
        <authorList>
            <person name="Shin N.R."/>
            <person name="Okamura Y."/>
            <person name="Kirsch R."/>
            <person name="Pauchet Y."/>
        </authorList>
    </citation>
    <scope>NUCLEOTIDE SEQUENCE</scope>
    <source>
        <strain evidence="12">RBIC_L_NR</strain>
    </source>
</reference>
<keyword evidence="9" id="KW-0175">Coiled coil</keyword>
<evidence type="ECO:0000256" key="10">
    <source>
        <dbReference type="SAM" id="MobiDB-lite"/>
    </source>
</evidence>
<evidence type="ECO:0000313" key="12">
    <source>
        <dbReference type="EMBL" id="KAJ8968559.1"/>
    </source>
</evidence>